<accession>A0A162YYH6</accession>
<dbReference type="Proteomes" id="UP000076715">
    <property type="component" value="Unassembled WGS sequence"/>
</dbReference>
<dbReference type="PROSITE" id="PS51257">
    <property type="entry name" value="PROKAR_LIPOPROTEIN"/>
    <property type="match status" value="1"/>
</dbReference>
<reference evidence="1 2" key="1">
    <citation type="submission" date="2016-01" db="EMBL/GenBank/DDBJ databases">
        <title>The draft genome sequence of Aquimarina sp. RZW4-3-2.</title>
        <authorList>
            <person name="Wang Y."/>
        </authorList>
    </citation>
    <scope>NUCLEOTIDE SEQUENCE [LARGE SCALE GENOMIC DNA]</scope>
    <source>
        <strain evidence="1 2">RZW4-3-2</strain>
    </source>
</reference>
<evidence type="ECO:0000313" key="2">
    <source>
        <dbReference type="Proteomes" id="UP000076715"/>
    </source>
</evidence>
<dbReference type="AlphaFoldDB" id="A0A162YYH6"/>
<dbReference type="RefSeq" id="WP_066317723.1">
    <property type="nucleotide sequence ID" value="NZ_LQRT01000035.1"/>
</dbReference>
<dbReference type="OrthoDB" id="644302at2"/>
<evidence type="ECO:0000313" key="1">
    <source>
        <dbReference type="EMBL" id="KZS39440.1"/>
    </source>
</evidence>
<name>A0A162YYH6_9FLAO</name>
<organism evidence="1 2">
    <name type="scientific">Aquimarina aggregata</name>
    <dbReference type="NCBI Taxonomy" id="1642818"/>
    <lineage>
        <taxon>Bacteria</taxon>
        <taxon>Pseudomonadati</taxon>
        <taxon>Bacteroidota</taxon>
        <taxon>Flavobacteriia</taxon>
        <taxon>Flavobacteriales</taxon>
        <taxon>Flavobacteriaceae</taxon>
        <taxon>Aquimarina</taxon>
    </lineage>
</organism>
<gene>
    <name evidence="1" type="ORF">AWE51_12950</name>
</gene>
<keyword evidence="2" id="KW-1185">Reference proteome</keyword>
<protein>
    <submittedName>
        <fullName evidence="1">Uncharacterized protein</fullName>
    </submittedName>
</protein>
<sequence>MKKFFLLFLITSISFISCEKNEIDSDIETSEITVDYDQKSALQRDFARAMALALKESIPLRKFIKDEALKMFDNDYDILYHMVKNKQLSDGKKLRDVLKKYYKDENRLDEIENQVPLLTILVPTLPKNSFSAELWDVQNEVPEVAIRMNNTNHVPVINNLGEEYIIKGGHIPGFPIIVIKENERIVYNSGLTKENRYLKGAEFSTKDNRSFQFLSDAFDRSKVQNISKRRTRRLDQKILDAYDIYKNTDGWHRDYIYYDLTQNNTRDQFSFDFQEHITDFVLIDAMNAYQKIADQSGEPNYLNSKKENSSGWTGGFFEFKVKVLINARNGVGEELTTFFTAKPEELFLIEYRQLTENINIYVFESIYSKTKRMMLPLFNWDLNQYASSIKIEIEEVDLTETTTITDTRLVKFANNFSIDPTDGILKKIGLKFGASLEQNVSQSVQKKITQGNDELGEVIINFADNVYTGKKHRRRYITRRYYTGLFGISVEPIRVQN</sequence>
<comment type="caution">
    <text evidence="1">The sequence shown here is derived from an EMBL/GenBank/DDBJ whole genome shotgun (WGS) entry which is preliminary data.</text>
</comment>
<proteinExistence type="predicted"/>
<dbReference type="EMBL" id="LQRT01000035">
    <property type="protein sequence ID" value="KZS39440.1"/>
    <property type="molecule type" value="Genomic_DNA"/>
</dbReference>